<dbReference type="EMBL" id="JABFCT010000019">
    <property type="protein sequence ID" value="KAF5868917.1"/>
    <property type="molecule type" value="Genomic_DNA"/>
</dbReference>
<feature type="region of interest" description="Disordered" evidence="1">
    <location>
        <begin position="493"/>
        <end position="517"/>
    </location>
</feature>
<organism evidence="2 3">
    <name type="scientific">Botrytis fragariae</name>
    <dbReference type="NCBI Taxonomy" id="1964551"/>
    <lineage>
        <taxon>Eukaryota</taxon>
        <taxon>Fungi</taxon>
        <taxon>Dikarya</taxon>
        <taxon>Ascomycota</taxon>
        <taxon>Pezizomycotina</taxon>
        <taxon>Leotiomycetes</taxon>
        <taxon>Helotiales</taxon>
        <taxon>Sclerotiniaceae</taxon>
        <taxon>Botrytis</taxon>
    </lineage>
</organism>
<feature type="region of interest" description="Disordered" evidence="1">
    <location>
        <begin position="535"/>
        <end position="558"/>
    </location>
</feature>
<proteinExistence type="predicted"/>
<feature type="compositionally biased region" description="Polar residues" evidence="1">
    <location>
        <begin position="275"/>
        <end position="287"/>
    </location>
</feature>
<feature type="region of interest" description="Disordered" evidence="1">
    <location>
        <begin position="1"/>
        <end position="322"/>
    </location>
</feature>
<dbReference type="OrthoDB" id="3524344at2759"/>
<feature type="compositionally biased region" description="Polar residues" evidence="1">
    <location>
        <begin position="234"/>
        <end position="248"/>
    </location>
</feature>
<evidence type="ECO:0000313" key="3">
    <source>
        <dbReference type="Proteomes" id="UP000531561"/>
    </source>
</evidence>
<feature type="region of interest" description="Disordered" evidence="1">
    <location>
        <begin position="415"/>
        <end position="450"/>
    </location>
</feature>
<feature type="compositionally biased region" description="Low complexity" evidence="1">
    <location>
        <begin position="103"/>
        <end position="114"/>
    </location>
</feature>
<feature type="compositionally biased region" description="Polar residues" evidence="1">
    <location>
        <begin position="80"/>
        <end position="102"/>
    </location>
</feature>
<feature type="compositionally biased region" description="Polar residues" evidence="1">
    <location>
        <begin position="55"/>
        <end position="66"/>
    </location>
</feature>
<name>A0A8H6AK51_9HELO</name>
<dbReference type="Proteomes" id="UP000531561">
    <property type="component" value="Unassembled WGS sequence"/>
</dbReference>
<feature type="region of interest" description="Disordered" evidence="1">
    <location>
        <begin position="711"/>
        <end position="732"/>
    </location>
</feature>
<evidence type="ECO:0000256" key="1">
    <source>
        <dbReference type="SAM" id="MobiDB-lite"/>
    </source>
</evidence>
<reference evidence="2 3" key="1">
    <citation type="journal article" date="2020" name="Phytopathology">
        <title>A high-quality genome resource of Botrytis fragariae, a new and rapidly spreading fungal pathogen causing strawberry gray mold in the U.S.A.</title>
        <authorList>
            <person name="Wu Y."/>
            <person name="Saski C.A."/>
            <person name="Schnabel G."/>
            <person name="Xiao S."/>
            <person name="Hu M."/>
        </authorList>
    </citation>
    <scope>NUCLEOTIDE SEQUENCE [LARGE SCALE GENOMIC DNA]</scope>
    <source>
        <strain evidence="2 3">BVB16</strain>
    </source>
</reference>
<dbReference type="GeneID" id="59265900"/>
<feature type="region of interest" description="Disordered" evidence="1">
    <location>
        <begin position="600"/>
        <end position="629"/>
    </location>
</feature>
<accession>A0A8H6AK51</accession>
<protein>
    <submittedName>
        <fullName evidence="2">Uncharacterized protein</fullName>
    </submittedName>
</protein>
<dbReference type="RefSeq" id="XP_037187866.1">
    <property type="nucleotide sequence ID" value="XM_037342208.1"/>
</dbReference>
<sequence>MVGARRTRAAGASPGGFKSLDDIPKPTRGKGKKIKAESVEPSIESESIDPFITSAEGNNNTESQKASSPPTNPSRTNSPDSHSPSPTPVNSRLDSRSTSPPKNNTTSNDASSDNDVVDQEQDAQRIAHLGSNRKRSRASEPSTHQSVGITKEDAEDDEQRVSKRTRRQESQGTEDADIENEKSTEPEPAPEKKPKGRPRTRAKTTPKKSANKTRGRKQDPVVLNDSSSDEAAETTVSPFQPRLNSTPKQAAAPSPRTPQNQQELISSEEDEPQAGPSTISHSTSKPTLLSPDIRPVLQAEAEKPASSITETGPSPSKPRAIPPVTRPIARAISTSSIKITPGMGKTERLRLMMMQRYHPERLASPTKGKEVAKEVVKEVTKEVTKEVAQGTHDVCYKNPLTNLCHGTDITKVAHNERKKTTAVASSSETLSKSDVPHSRRQSPRDGHKLTDPYLVAINKVFTNHKDKSKAMPSIEQVTAFLNGFDAQQASHNGKRQTATQRPARPLQPITPNRSGFVVPGYGSDDDTVMSDEGETSVVEEPKTPEAQITPVPTESPRSSWWNPLSTVATMLTSPFRKQADAAPAPLPCNKLVPPPFIFSQPPATPSAVPLKRMSHSDRKRNTRNNVQGRLGGFQTERRPRHKDIGRSPSSKNGLLTPAEIKEIHRAQDEYAAKHQNRGPLIVANRDIHKTARASQRESQAKKAAVADAVEEGTSSFTHVPAGEKRDANGTPKALSQRWNDFLESSTDSDYGPRWVRCPNGLYIREGSTDKQFESGDLGDDSAWQDHYRDIDAFPKQDIYKGAGVQNPLNSAQLLEQAYLRANGDKHIPDESENDYTYVTNERQKRVLFYPRSPYNMFQVPGKKLTATHIANIKEGLPLLNPRDQYGIAIKIPTGNPGNVFNQLAEQERRAQYKDAVEMKAGRTLETKRWTQTPPPKPKPVNAKLPGTVENTPAPISEAVQHAMKKANKYLPTKAVVSTMSPVQTDQEKGLKAAKDSKPMFNFDFTAASIGWNADPLVMARVQERLGEGYIPITPIPDHIWHEHDDLEVGPVEQAVAALFEGIDSRMFGSMHNGIQDPSRPQPKYWDELPESPVAERPIRLW</sequence>
<gene>
    <name evidence="2" type="ORF">Bfra_011882</name>
</gene>
<dbReference type="AlphaFoldDB" id="A0A8H6AK51"/>
<feature type="compositionally biased region" description="Polar residues" evidence="1">
    <location>
        <begin position="422"/>
        <end position="432"/>
    </location>
</feature>
<feature type="region of interest" description="Disordered" evidence="1">
    <location>
        <begin position="928"/>
        <end position="947"/>
    </location>
</feature>
<feature type="compositionally biased region" description="Basic and acidic residues" evidence="1">
    <location>
        <begin position="434"/>
        <end position="450"/>
    </location>
</feature>
<keyword evidence="3" id="KW-1185">Reference proteome</keyword>
<feature type="compositionally biased region" description="Basic and acidic residues" evidence="1">
    <location>
        <begin position="179"/>
        <end position="193"/>
    </location>
</feature>
<evidence type="ECO:0000313" key="2">
    <source>
        <dbReference type="EMBL" id="KAF5868917.1"/>
    </source>
</evidence>
<feature type="compositionally biased region" description="Polar residues" evidence="1">
    <location>
        <begin position="139"/>
        <end position="148"/>
    </location>
</feature>
<comment type="caution">
    <text evidence="2">The sequence shown here is derived from an EMBL/GenBank/DDBJ whole genome shotgun (WGS) entry which is preliminary data.</text>
</comment>
<feature type="compositionally biased region" description="Basic residues" evidence="1">
    <location>
        <begin position="194"/>
        <end position="215"/>
    </location>
</feature>
<feature type="compositionally biased region" description="Low complexity" evidence="1">
    <location>
        <begin position="67"/>
        <end position="79"/>
    </location>
</feature>